<dbReference type="EMBL" id="JANJYI010000002">
    <property type="protein sequence ID" value="KAK2660968.1"/>
    <property type="molecule type" value="Genomic_DNA"/>
</dbReference>
<organism evidence="2 3">
    <name type="scientific">Dipteronia dyeriana</name>
    <dbReference type="NCBI Taxonomy" id="168575"/>
    <lineage>
        <taxon>Eukaryota</taxon>
        <taxon>Viridiplantae</taxon>
        <taxon>Streptophyta</taxon>
        <taxon>Embryophyta</taxon>
        <taxon>Tracheophyta</taxon>
        <taxon>Spermatophyta</taxon>
        <taxon>Magnoliopsida</taxon>
        <taxon>eudicotyledons</taxon>
        <taxon>Gunneridae</taxon>
        <taxon>Pentapetalae</taxon>
        <taxon>rosids</taxon>
        <taxon>malvids</taxon>
        <taxon>Sapindales</taxon>
        <taxon>Sapindaceae</taxon>
        <taxon>Hippocastanoideae</taxon>
        <taxon>Acereae</taxon>
        <taxon>Dipteronia</taxon>
    </lineage>
</organism>
<dbReference type="PANTHER" id="PTHR33116">
    <property type="entry name" value="REVERSE TRANSCRIPTASE ZINC-BINDING DOMAIN-CONTAINING PROTEIN-RELATED-RELATED"/>
    <property type="match status" value="1"/>
</dbReference>
<dbReference type="GO" id="GO:0003676">
    <property type="term" value="F:nucleic acid binding"/>
    <property type="evidence" value="ECO:0007669"/>
    <property type="project" value="InterPro"/>
</dbReference>
<proteinExistence type="predicted"/>
<dbReference type="Pfam" id="PF13456">
    <property type="entry name" value="RVT_3"/>
    <property type="match status" value="1"/>
</dbReference>
<comment type="caution">
    <text evidence="2">The sequence shown here is derived from an EMBL/GenBank/DDBJ whole genome shotgun (WGS) entry which is preliminary data.</text>
</comment>
<dbReference type="Gene3D" id="3.30.420.10">
    <property type="entry name" value="Ribonuclease H-like superfamily/Ribonuclease H"/>
    <property type="match status" value="1"/>
</dbReference>
<dbReference type="InterPro" id="IPR012337">
    <property type="entry name" value="RNaseH-like_sf"/>
</dbReference>
<dbReference type="Proteomes" id="UP001280121">
    <property type="component" value="Unassembled WGS sequence"/>
</dbReference>
<evidence type="ECO:0000259" key="1">
    <source>
        <dbReference type="PROSITE" id="PS50879"/>
    </source>
</evidence>
<dbReference type="GO" id="GO:0004523">
    <property type="term" value="F:RNA-DNA hybrid ribonuclease activity"/>
    <property type="evidence" value="ECO:0007669"/>
    <property type="project" value="InterPro"/>
</dbReference>
<dbReference type="PANTHER" id="PTHR33116:SF78">
    <property type="entry name" value="OS12G0587133 PROTEIN"/>
    <property type="match status" value="1"/>
</dbReference>
<accession>A0AAD9XL59</accession>
<name>A0AAD9XL59_9ROSI</name>
<dbReference type="CDD" id="cd06222">
    <property type="entry name" value="RNase_H_like"/>
    <property type="match status" value="1"/>
</dbReference>
<dbReference type="SUPFAM" id="SSF53098">
    <property type="entry name" value="Ribonuclease H-like"/>
    <property type="match status" value="1"/>
</dbReference>
<feature type="domain" description="RNase H type-1" evidence="1">
    <location>
        <begin position="262"/>
        <end position="341"/>
    </location>
</feature>
<reference evidence="2" key="1">
    <citation type="journal article" date="2023" name="Plant J.">
        <title>Genome sequences and population genomics provide insights into the demographic history, inbreeding, and mutation load of two 'living fossil' tree species of Dipteronia.</title>
        <authorList>
            <person name="Feng Y."/>
            <person name="Comes H.P."/>
            <person name="Chen J."/>
            <person name="Zhu S."/>
            <person name="Lu R."/>
            <person name="Zhang X."/>
            <person name="Li P."/>
            <person name="Qiu J."/>
            <person name="Olsen K.M."/>
            <person name="Qiu Y."/>
        </authorList>
    </citation>
    <scope>NUCLEOTIDE SEQUENCE</scope>
    <source>
        <strain evidence="2">KIB01</strain>
    </source>
</reference>
<dbReference type="InterPro" id="IPR036397">
    <property type="entry name" value="RNaseH_sf"/>
</dbReference>
<dbReference type="AlphaFoldDB" id="A0AAD9XL59"/>
<protein>
    <recommendedName>
        <fullName evidence="1">RNase H type-1 domain-containing protein</fullName>
    </recommendedName>
</protein>
<gene>
    <name evidence="2" type="ORF">Ddye_007501</name>
</gene>
<dbReference type="InterPro" id="IPR044730">
    <property type="entry name" value="RNase_H-like_dom_plant"/>
</dbReference>
<sequence length="341" mass="38211">MFRIGTGLRINFQKSCVIRMGKSGSRKEWWGATFNCKKAVLPINHLGLPLGAKSRLKTFWNPLVNHIEQRLAPWKRKFLNKGGMLVLINLVWGWKDVNNGSTFFKALSNLFDDNTVTSRIIKDGLKIVTGNGSRAVFWDLTGGDSIQLKIACSRIFALAVKKSDVIQDFESLPGSRWSWEIALRGPLIDWEKSRWEVLLSFLDNIKVRRMASDSLSIWEARNLRTFNGTLNSVDQVADLVKESCVDWKPVKFSKGEAWFSPTSSSLKFNVDGSSRGNPGEGSVGGVLRDHTGKMLGLFSEFVGTLDSITVEILALHKAVSLCSNSPFFYVQEVDFINDSRV</sequence>
<evidence type="ECO:0000313" key="3">
    <source>
        <dbReference type="Proteomes" id="UP001280121"/>
    </source>
</evidence>
<dbReference type="PROSITE" id="PS50879">
    <property type="entry name" value="RNASE_H_1"/>
    <property type="match status" value="1"/>
</dbReference>
<dbReference type="InterPro" id="IPR002156">
    <property type="entry name" value="RNaseH_domain"/>
</dbReference>
<evidence type="ECO:0000313" key="2">
    <source>
        <dbReference type="EMBL" id="KAK2660968.1"/>
    </source>
</evidence>
<keyword evidence="3" id="KW-1185">Reference proteome</keyword>